<dbReference type="GO" id="GO:0005524">
    <property type="term" value="F:ATP binding"/>
    <property type="evidence" value="ECO:0007669"/>
    <property type="project" value="UniProtKB-KW"/>
</dbReference>
<keyword evidence="1" id="KW-0547">Nucleotide-binding</keyword>
<keyword evidence="2" id="KW-0067">ATP-binding</keyword>
<evidence type="ECO:0000256" key="2">
    <source>
        <dbReference type="ARBA" id="ARBA00022840"/>
    </source>
</evidence>
<dbReference type="SUPFAM" id="SSF52172">
    <property type="entry name" value="CheY-like"/>
    <property type="match status" value="1"/>
</dbReference>
<dbReference type="FunFam" id="3.40.50.300:FF:000006">
    <property type="entry name" value="DNA-binding transcriptional regulator NtrC"/>
    <property type="match status" value="1"/>
</dbReference>
<evidence type="ECO:0000259" key="8">
    <source>
        <dbReference type="PROSITE" id="PS50110"/>
    </source>
</evidence>
<dbReference type="InterPro" id="IPR058031">
    <property type="entry name" value="AAA_lid_NorR"/>
</dbReference>
<dbReference type="Pfam" id="PF25601">
    <property type="entry name" value="AAA_lid_14"/>
    <property type="match status" value="1"/>
</dbReference>
<gene>
    <name evidence="9" type="ORF">Dace_3141</name>
</gene>
<dbReference type="Gene3D" id="1.10.8.60">
    <property type="match status" value="1"/>
</dbReference>
<keyword evidence="5" id="KW-0804">Transcription</keyword>
<dbReference type="NCBIfam" id="TIGR02915">
    <property type="entry name" value="PEP_resp_reg"/>
    <property type="match status" value="1"/>
</dbReference>
<dbReference type="InterPro" id="IPR002078">
    <property type="entry name" value="Sigma_54_int"/>
</dbReference>
<dbReference type="SUPFAM" id="SSF52540">
    <property type="entry name" value="P-loop containing nucleoside triphosphate hydrolases"/>
    <property type="match status" value="1"/>
</dbReference>
<organism evidence="9 10">
    <name type="scientific">Desulfuromonas acetoxidans (strain DSM 684 / 11070)</name>
    <dbReference type="NCBI Taxonomy" id="281689"/>
    <lineage>
        <taxon>Bacteria</taxon>
        <taxon>Pseudomonadati</taxon>
        <taxon>Thermodesulfobacteriota</taxon>
        <taxon>Desulfuromonadia</taxon>
        <taxon>Desulfuromonadales</taxon>
        <taxon>Desulfuromonadaceae</taxon>
        <taxon>Desulfuromonas</taxon>
    </lineage>
</organism>
<evidence type="ECO:0000259" key="7">
    <source>
        <dbReference type="PROSITE" id="PS50045"/>
    </source>
</evidence>
<protein>
    <submittedName>
        <fullName evidence="9">Two component, sigma54 specific, transcriptional regulator, Fis family</fullName>
    </submittedName>
</protein>
<dbReference type="PROSITE" id="PS00676">
    <property type="entry name" value="SIGMA54_INTERACT_2"/>
    <property type="match status" value="1"/>
</dbReference>
<dbReference type="Pfam" id="PF02954">
    <property type="entry name" value="HTH_8"/>
    <property type="match status" value="1"/>
</dbReference>
<name>Q1K428_DESA6</name>
<dbReference type="Pfam" id="PF00072">
    <property type="entry name" value="Response_reg"/>
    <property type="match status" value="1"/>
</dbReference>
<evidence type="ECO:0000256" key="4">
    <source>
        <dbReference type="ARBA" id="ARBA00023125"/>
    </source>
</evidence>
<dbReference type="CDD" id="cd00009">
    <property type="entry name" value="AAA"/>
    <property type="match status" value="1"/>
</dbReference>
<dbReference type="PANTHER" id="PTHR32071:SF113">
    <property type="entry name" value="ALGINATE BIOSYNTHESIS TRANSCRIPTIONAL REGULATORY PROTEIN ALGB"/>
    <property type="match status" value="1"/>
</dbReference>
<feature type="domain" description="Sigma-54 factor interaction" evidence="7">
    <location>
        <begin position="147"/>
        <end position="376"/>
    </location>
</feature>
<dbReference type="Proteomes" id="UP000005695">
    <property type="component" value="Unassembled WGS sequence"/>
</dbReference>
<reference evidence="9" key="1">
    <citation type="submission" date="2006-05" db="EMBL/GenBank/DDBJ databases">
        <title>Annotation of the draft genome assembly of Desulfuromonas acetoxidans DSM 684.</title>
        <authorList>
            <consortium name="US DOE Joint Genome Institute (JGI-ORNL)"/>
            <person name="Larimer F."/>
            <person name="Land M."/>
            <person name="Hauser L."/>
        </authorList>
    </citation>
    <scope>NUCLEOTIDE SEQUENCE [LARGE SCALE GENOMIC DNA]</scope>
    <source>
        <strain evidence="9">DSM 684</strain>
    </source>
</reference>
<dbReference type="SMART" id="SM00448">
    <property type="entry name" value="REC"/>
    <property type="match status" value="1"/>
</dbReference>
<dbReference type="InterPro" id="IPR003593">
    <property type="entry name" value="AAA+_ATPase"/>
</dbReference>
<dbReference type="SMART" id="SM00382">
    <property type="entry name" value="AAA"/>
    <property type="match status" value="1"/>
</dbReference>
<accession>Q1K428</accession>
<dbReference type="InterPro" id="IPR001789">
    <property type="entry name" value="Sig_transdc_resp-reg_receiver"/>
</dbReference>
<keyword evidence="4" id="KW-0238">DNA-binding</keyword>
<dbReference type="AlphaFoldDB" id="Q1K428"/>
<keyword evidence="3" id="KW-0805">Transcription regulation</keyword>
<evidence type="ECO:0000256" key="1">
    <source>
        <dbReference type="ARBA" id="ARBA00022741"/>
    </source>
</evidence>
<evidence type="ECO:0000313" key="9">
    <source>
        <dbReference type="EMBL" id="EAT17275.1"/>
    </source>
</evidence>
<dbReference type="OrthoDB" id="9814761at2"/>
<keyword evidence="6" id="KW-0597">Phosphoprotein</keyword>
<dbReference type="RefSeq" id="WP_005997531.1">
    <property type="nucleotide sequence ID" value="NZ_AAEW02000001.1"/>
</dbReference>
<reference evidence="9" key="2">
    <citation type="submission" date="2006-05" db="EMBL/GenBank/DDBJ databases">
        <title>Sequencing of the draft genome and assembly of Desulfuromonas acetoxidans DSM 684.</title>
        <authorList>
            <consortium name="US DOE Joint Genome Institute (JGI-PGF)"/>
            <person name="Copeland A."/>
            <person name="Lucas S."/>
            <person name="Lapidus A."/>
            <person name="Barry K."/>
            <person name="Detter J.C."/>
            <person name="Glavina del Rio T."/>
            <person name="Hammon N."/>
            <person name="Israni S."/>
            <person name="Dalin E."/>
            <person name="Tice H."/>
            <person name="Bruce D."/>
            <person name="Pitluck S."/>
            <person name="Richardson P."/>
        </authorList>
    </citation>
    <scope>NUCLEOTIDE SEQUENCE [LARGE SCALE GENOMIC DNA]</scope>
    <source>
        <strain evidence="9">DSM 684</strain>
    </source>
</reference>
<dbReference type="InterPro" id="IPR027417">
    <property type="entry name" value="P-loop_NTPase"/>
</dbReference>
<dbReference type="GO" id="GO:0000160">
    <property type="term" value="P:phosphorelay signal transduction system"/>
    <property type="evidence" value="ECO:0007669"/>
    <property type="project" value="InterPro"/>
</dbReference>
<feature type="domain" description="Response regulatory" evidence="8">
    <location>
        <begin position="3"/>
        <end position="121"/>
    </location>
</feature>
<evidence type="ECO:0000256" key="3">
    <source>
        <dbReference type="ARBA" id="ARBA00023015"/>
    </source>
</evidence>
<dbReference type="SUPFAM" id="SSF46689">
    <property type="entry name" value="Homeodomain-like"/>
    <property type="match status" value="1"/>
</dbReference>
<feature type="modified residue" description="4-aspartylphosphate" evidence="6">
    <location>
        <position position="51"/>
    </location>
</feature>
<dbReference type="Gene3D" id="3.40.50.2300">
    <property type="match status" value="1"/>
</dbReference>
<evidence type="ECO:0000256" key="5">
    <source>
        <dbReference type="ARBA" id="ARBA00023163"/>
    </source>
</evidence>
<dbReference type="GO" id="GO:0006355">
    <property type="term" value="P:regulation of DNA-templated transcription"/>
    <property type="evidence" value="ECO:0007669"/>
    <property type="project" value="InterPro"/>
</dbReference>
<sequence length="456" mass="50776">MDKLLIVDDSSEICKQLKWGLNKDYDVLLAEDVGGALKLFNKHRPKVVTLDLGLPPDVDGATEGLRCLEEILHQQPDTKVVVLSGNEDRNNALKAVKLGAYDFYRKPIDLAELKIILQRAFQLAALETENHRLQTASSSELSNLHGILGQCPQMEEVFTTIRKIASADIPVLILGENGTGKELVAKAIHAQSLRNKGELIPINCGAIPENLLEAELFGHEKGAFTGAVGQVKGKVEYAHEGTLFLDEIGELPLPLQVKLLRFLQEKTIQRVGGRDEIVVDSRIVAATNVDIEQAIERGDFREDLYYRIGVITIDLPPLRDRSDDICLLANFFLNRYVTEFSKKIKGYSSAAEHALKEYSWPGNVRELENKVKRAILLADGPVLEPCDLGFEDKAAPEHEFSTHGLTLKEARDRLERDMLVACLKNHDGNVAKASEELGVSRPTFYDLMKKHHLHNG</sequence>
<dbReference type="Gene3D" id="1.10.10.60">
    <property type="entry name" value="Homeodomain-like"/>
    <property type="match status" value="1"/>
</dbReference>
<proteinExistence type="predicted"/>
<dbReference type="Gene3D" id="3.40.50.300">
    <property type="entry name" value="P-loop containing nucleotide triphosphate hydrolases"/>
    <property type="match status" value="1"/>
</dbReference>
<dbReference type="PROSITE" id="PS50110">
    <property type="entry name" value="RESPONSE_REGULATORY"/>
    <property type="match status" value="1"/>
</dbReference>
<dbReference type="InterPro" id="IPR014264">
    <property type="entry name" value="PEP-CTERM_resp_reg"/>
</dbReference>
<dbReference type="PROSITE" id="PS50045">
    <property type="entry name" value="SIGMA54_INTERACT_4"/>
    <property type="match status" value="1"/>
</dbReference>
<dbReference type="EMBL" id="AAEW02000001">
    <property type="protein sequence ID" value="EAT17275.1"/>
    <property type="molecule type" value="Genomic_DNA"/>
</dbReference>
<dbReference type="InterPro" id="IPR025943">
    <property type="entry name" value="Sigma_54_int_dom_ATP-bd_2"/>
</dbReference>
<dbReference type="GO" id="GO:0043565">
    <property type="term" value="F:sequence-specific DNA binding"/>
    <property type="evidence" value="ECO:0007669"/>
    <property type="project" value="InterPro"/>
</dbReference>
<comment type="caution">
    <text evidence="9">The sequence shown here is derived from an EMBL/GenBank/DDBJ whole genome shotgun (WGS) entry which is preliminary data.</text>
</comment>
<dbReference type="InterPro" id="IPR011006">
    <property type="entry name" value="CheY-like_superfamily"/>
</dbReference>
<dbReference type="InterPro" id="IPR025944">
    <property type="entry name" value="Sigma_54_int_dom_CS"/>
</dbReference>
<dbReference type="InterPro" id="IPR009057">
    <property type="entry name" value="Homeodomain-like_sf"/>
</dbReference>
<dbReference type="InterPro" id="IPR002197">
    <property type="entry name" value="HTH_Fis"/>
</dbReference>
<dbReference type="PROSITE" id="PS00688">
    <property type="entry name" value="SIGMA54_INTERACT_3"/>
    <property type="match status" value="1"/>
</dbReference>
<evidence type="ECO:0000313" key="10">
    <source>
        <dbReference type="Proteomes" id="UP000005695"/>
    </source>
</evidence>
<evidence type="ECO:0000256" key="6">
    <source>
        <dbReference type="PROSITE-ProRule" id="PRU00169"/>
    </source>
</evidence>
<dbReference type="Pfam" id="PF00158">
    <property type="entry name" value="Sigma54_activat"/>
    <property type="match status" value="1"/>
</dbReference>
<dbReference type="PANTHER" id="PTHR32071">
    <property type="entry name" value="TRANSCRIPTIONAL REGULATORY PROTEIN"/>
    <property type="match status" value="1"/>
</dbReference>
<keyword evidence="10" id="KW-1185">Reference proteome</keyword>